<sequence length="242" mass="26956">MKMKELEAATGIGRETIRYYIREGLLPEPVRPKRNVAAYGREHVKRLNLIRRLQQERHLPLSVIKSIVTSELGAPAEGFEALIGLEVAMGPLLSDGRNLAPRKLAEVSADTGLGVDEIRKFAEIGLIHIDARDGAEWLNQRNVRIMEIIAQTRADGFTPDIGYTIESYEIYPQMIELLARRAVVGFYSRLGDKLDQPAAAKLAVDGIRTLSEMMPLMLIDRIVRDVEKISASGVLPTAEEEV</sequence>
<feature type="domain" description="HTH merR-type" evidence="5">
    <location>
        <begin position="1"/>
        <end position="70"/>
    </location>
</feature>
<dbReference type="InterPro" id="IPR000551">
    <property type="entry name" value="MerR-type_HTH_dom"/>
</dbReference>
<evidence type="ECO:0000256" key="2">
    <source>
        <dbReference type="ARBA" id="ARBA00023015"/>
    </source>
</evidence>
<evidence type="ECO:0000313" key="6">
    <source>
        <dbReference type="EMBL" id="AMK59508.1"/>
    </source>
</evidence>
<dbReference type="EMBL" id="KU144991">
    <property type="protein sequence ID" value="AMK59508.1"/>
    <property type="molecule type" value="Genomic_DNA"/>
</dbReference>
<organism evidence="6">
    <name type="scientific">uncultured bacterium UPO68_UPO87</name>
    <dbReference type="NCBI Taxonomy" id="1776988"/>
    <lineage>
        <taxon>Bacteria</taxon>
        <taxon>environmental samples</taxon>
    </lineage>
</organism>
<keyword evidence="2" id="KW-0805">Transcription regulation</keyword>
<keyword evidence="3" id="KW-0238">DNA-binding</keyword>
<reference evidence="6" key="1">
    <citation type="journal article" date="2016" name="Appl. Environ. Microbiol.">
        <title>Functional Metagenomics of a Biostimulated Petroleum-Contaminated Soil Reveals an Extraordinary Diversity of Extradiol Dioxygenases.</title>
        <authorList>
            <person name="Terron-Gonzalez L."/>
            <person name="Martin-Cabello G."/>
            <person name="Ferrer M."/>
            <person name="Santero E."/>
        </authorList>
    </citation>
    <scope>NUCLEOTIDE SEQUENCE</scope>
</reference>
<dbReference type="SUPFAM" id="SSF46955">
    <property type="entry name" value="Putative DNA-binding domain"/>
    <property type="match status" value="1"/>
</dbReference>
<proteinExistence type="predicted"/>
<dbReference type="Gene3D" id="1.10.1660.10">
    <property type="match status" value="1"/>
</dbReference>
<dbReference type="PANTHER" id="PTHR30204:SF69">
    <property type="entry name" value="MERR-FAMILY TRANSCRIPTIONAL REGULATOR"/>
    <property type="match status" value="1"/>
</dbReference>
<accession>A0A126SYW6</accession>
<evidence type="ECO:0000256" key="4">
    <source>
        <dbReference type="ARBA" id="ARBA00023163"/>
    </source>
</evidence>
<dbReference type="GO" id="GO:0003700">
    <property type="term" value="F:DNA-binding transcription factor activity"/>
    <property type="evidence" value="ECO:0007669"/>
    <property type="project" value="InterPro"/>
</dbReference>
<dbReference type="PANTHER" id="PTHR30204">
    <property type="entry name" value="REDOX-CYCLING DRUG-SENSING TRANSCRIPTIONAL ACTIVATOR SOXR"/>
    <property type="match status" value="1"/>
</dbReference>
<dbReference type="InterPro" id="IPR009061">
    <property type="entry name" value="DNA-bd_dom_put_sf"/>
</dbReference>
<keyword evidence="1" id="KW-0678">Repressor</keyword>
<dbReference type="AlphaFoldDB" id="A0A126SYW6"/>
<evidence type="ECO:0000259" key="5">
    <source>
        <dbReference type="PROSITE" id="PS50937"/>
    </source>
</evidence>
<dbReference type="SMART" id="SM00422">
    <property type="entry name" value="HTH_MERR"/>
    <property type="match status" value="1"/>
</dbReference>
<evidence type="ECO:0000256" key="3">
    <source>
        <dbReference type="ARBA" id="ARBA00023125"/>
    </source>
</evidence>
<evidence type="ECO:0000256" key="1">
    <source>
        <dbReference type="ARBA" id="ARBA00022491"/>
    </source>
</evidence>
<dbReference type="GO" id="GO:0003677">
    <property type="term" value="F:DNA binding"/>
    <property type="evidence" value="ECO:0007669"/>
    <property type="project" value="UniProtKB-KW"/>
</dbReference>
<dbReference type="InterPro" id="IPR047057">
    <property type="entry name" value="MerR_fam"/>
</dbReference>
<keyword evidence="4" id="KW-0804">Transcription</keyword>
<dbReference type="PROSITE" id="PS50937">
    <property type="entry name" value="HTH_MERR_2"/>
    <property type="match status" value="1"/>
</dbReference>
<dbReference type="Pfam" id="PF13411">
    <property type="entry name" value="MerR_1"/>
    <property type="match status" value="1"/>
</dbReference>
<name>A0A126SYW6_9BACT</name>
<protein>
    <submittedName>
        <fullName evidence="6">MerR family transcriptional regulator</fullName>
    </submittedName>
</protein>